<protein>
    <recommendedName>
        <fullName evidence="1">site-specific DNA-methyltransferase (adenine-specific)</fullName>
        <ecNumber evidence="1">2.1.1.72</ecNumber>
    </recommendedName>
</protein>
<organism evidence="6">
    <name type="scientific">marine sediment metagenome</name>
    <dbReference type="NCBI Taxonomy" id="412755"/>
    <lineage>
        <taxon>unclassified sequences</taxon>
        <taxon>metagenomes</taxon>
        <taxon>ecological metagenomes</taxon>
    </lineage>
</organism>
<dbReference type="GO" id="GO:0003676">
    <property type="term" value="F:nucleic acid binding"/>
    <property type="evidence" value="ECO:0007669"/>
    <property type="project" value="InterPro"/>
</dbReference>
<dbReference type="PROSITE" id="PS00092">
    <property type="entry name" value="N6_MTASE"/>
    <property type="match status" value="1"/>
</dbReference>
<dbReference type="InterPro" id="IPR002052">
    <property type="entry name" value="DNA_methylase_N6_adenine_CS"/>
</dbReference>
<gene>
    <name evidence="6" type="ORF">S03H2_15267</name>
</gene>
<keyword evidence="2" id="KW-0489">Methyltransferase</keyword>
<evidence type="ECO:0000313" key="6">
    <source>
        <dbReference type="EMBL" id="GAH47165.1"/>
    </source>
</evidence>
<dbReference type="InterPro" id="IPR012327">
    <property type="entry name" value="MeTrfase_D12"/>
</dbReference>
<evidence type="ECO:0000256" key="1">
    <source>
        <dbReference type="ARBA" id="ARBA00011900"/>
    </source>
</evidence>
<keyword evidence="4" id="KW-0949">S-adenosyl-L-methionine</keyword>
<dbReference type="EC" id="2.1.1.72" evidence="1"/>
<dbReference type="InterPro" id="IPR029063">
    <property type="entry name" value="SAM-dependent_MTases_sf"/>
</dbReference>
<dbReference type="AlphaFoldDB" id="X1GQM0"/>
<dbReference type="GO" id="GO:0032259">
    <property type="term" value="P:methylation"/>
    <property type="evidence" value="ECO:0007669"/>
    <property type="project" value="InterPro"/>
</dbReference>
<feature type="non-terminal residue" evidence="6">
    <location>
        <position position="1"/>
    </location>
</feature>
<dbReference type="SUPFAM" id="SSF53335">
    <property type="entry name" value="S-adenosyl-L-methionine-dependent methyltransferases"/>
    <property type="match status" value="1"/>
</dbReference>
<sequence>DVEKVLEADASMTTTFVRDTFSGRYYTDEENLWLDRTVANISRLGEEYSGPELEYKKDLAYYALFESCLMKRPFNLFHRSNLNLRMNTVERTFGNKVTWDKPFGQLFRRLVAEENELVFSNGKVNTASNKDALSLGSGRYDLVYIDPPYFCRERTNSECDYGRMYHFLEGLANYDAWSSLIDYQSSILHLNKNGNSWLERNTVISNLEELFKKFQESIIVLSYKSPGIPNENELTSLLKKYKRRVRVEKKQYSYALSRANGQPRNNTELLIIGT</sequence>
<reference evidence="6" key="1">
    <citation type="journal article" date="2014" name="Front. Microbiol.">
        <title>High frequency of phylogenetically diverse reductive dehalogenase-homologous genes in deep subseafloor sedimentary metagenomes.</title>
        <authorList>
            <person name="Kawai M."/>
            <person name="Futagami T."/>
            <person name="Toyoda A."/>
            <person name="Takaki Y."/>
            <person name="Nishi S."/>
            <person name="Hori S."/>
            <person name="Arai W."/>
            <person name="Tsubouchi T."/>
            <person name="Morono Y."/>
            <person name="Uchiyama I."/>
            <person name="Ito T."/>
            <person name="Fujiyama A."/>
            <person name="Inagaki F."/>
            <person name="Takami H."/>
        </authorList>
    </citation>
    <scope>NUCLEOTIDE SEQUENCE</scope>
    <source>
        <strain evidence="6">Expedition CK06-06</strain>
    </source>
</reference>
<comment type="caution">
    <text evidence="6">The sequence shown here is derived from an EMBL/GenBank/DDBJ whole genome shotgun (WGS) entry which is preliminary data.</text>
</comment>
<evidence type="ECO:0000256" key="3">
    <source>
        <dbReference type="ARBA" id="ARBA00022679"/>
    </source>
</evidence>
<evidence type="ECO:0000256" key="5">
    <source>
        <dbReference type="ARBA" id="ARBA00047942"/>
    </source>
</evidence>
<dbReference type="EMBL" id="BARU01007754">
    <property type="protein sequence ID" value="GAH47165.1"/>
    <property type="molecule type" value="Genomic_DNA"/>
</dbReference>
<keyword evidence="3" id="KW-0808">Transferase</keyword>
<accession>X1GQM0</accession>
<evidence type="ECO:0000256" key="2">
    <source>
        <dbReference type="ARBA" id="ARBA00022603"/>
    </source>
</evidence>
<proteinExistence type="predicted"/>
<evidence type="ECO:0000256" key="4">
    <source>
        <dbReference type="ARBA" id="ARBA00022691"/>
    </source>
</evidence>
<name>X1GQM0_9ZZZZ</name>
<dbReference type="Pfam" id="PF02086">
    <property type="entry name" value="MethyltransfD12"/>
    <property type="match status" value="1"/>
</dbReference>
<comment type="catalytic activity">
    <reaction evidence="5">
        <text>a 2'-deoxyadenosine in DNA + S-adenosyl-L-methionine = an N(6)-methyl-2'-deoxyadenosine in DNA + S-adenosyl-L-homocysteine + H(+)</text>
        <dbReference type="Rhea" id="RHEA:15197"/>
        <dbReference type="Rhea" id="RHEA-COMP:12418"/>
        <dbReference type="Rhea" id="RHEA-COMP:12419"/>
        <dbReference type="ChEBI" id="CHEBI:15378"/>
        <dbReference type="ChEBI" id="CHEBI:57856"/>
        <dbReference type="ChEBI" id="CHEBI:59789"/>
        <dbReference type="ChEBI" id="CHEBI:90615"/>
        <dbReference type="ChEBI" id="CHEBI:90616"/>
        <dbReference type="EC" id="2.1.1.72"/>
    </reaction>
</comment>
<dbReference type="GO" id="GO:0008168">
    <property type="term" value="F:methyltransferase activity"/>
    <property type="evidence" value="ECO:0007669"/>
    <property type="project" value="InterPro"/>
</dbReference>